<dbReference type="Gene3D" id="1.20.5.340">
    <property type="match status" value="1"/>
</dbReference>
<feature type="coiled-coil region" evidence="1">
    <location>
        <begin position="1122"/>
        <end position="1170"/>
    </location>
</feature>
<feature type="region of interest" description="Disordered" evidence="2">
    <location>
        <begin position="911"/>
        <end position="942"/>
    </location>
</feature>
<keyword evidence="1" id="KW-0175">Coiled coil</keyword>
<feature type="coiled-coil region" evidence="1">
    <location>
        <begin position="1459"/>
        <end position="1644"/>
    </location>
</feature>
<dbReference type="OMA" id="LLMSQEH"/>
<dbReference type="eggNOG" id="ENOG502SADR">
    <property type="taxonomic scope" value="Eukaryota"/>
</dbReference>
<feature type="coiled-coil region" evidence="1">
    <location>
        <begin position="1912"/>
        <end position="1939"/>
    </location>
</feature>
<dbReference type="Gene3D" id="1.10.287.1490">
    <property type="match status" value="2"/>
</dbReference>
<dbReference type="GO" id="GO:0000796">
    <property type="term" value="C:condensin complex"/>
    <property type="evidence" value="ECO:0007669"/>
    <property type="project" value="TreeGrafter"/>
</dbReference>
<feature type="compositionally biased region" description="Low complexity" evidence="2">
    <location>
        <begin position="130"/>
        <end position="158"/>
    </location>
</feature>
<feature type="coiled-coil region" evidence="1">
    <location>
        <begin position="2907"/>
        <end position="2987"/>
    </location>
</feature>
<evidence type="ECO:0000313" key="3">
    <source>
        <dbReference type="EMBL" id="EJK67452.1"/>
    </source>
</evidence>
<feature type="region of interest" description="Disordered" evidence="2">
    <location>
        <begin position="316"/>
        <end position="369"/>
    </location>
</feature>
<dbReference type="GO" id="GO:0000785">
    <property type="term" value="C:chromatin"/>
    <property type="evidence" value="ECO:0007669"/>
    <property type="project" value="TreeGrafter"/>
</dbReference>
<feature type="coiled-coil region" evidence="1">
    <location>
        <begin position="2140"/>
        <end position="2174"/>
    </location>
</feature>
<dbReference type="GO" id="GO:0007076">
    <property type="term" value="P:mitotic chromosome condensation"/>
    <property type="evidence" value="ECO:0007669"/>
    <property type="project" value="TreeGrafter"/>
</dbReference>
<feature type="coiled-coil region" evidence="1">
    <location>
        <begin position="1206"/>
        <end position="1268"/>
    </location>
</feature>
<comment type="caution">
    <text evidence="3">The sequence shown here is derived from an EMBL/GenBank/DDBJ whole genome shotgun (WGS) entry which is preliminary data.</text>
</comment>
<feature type="region of interest" description="Disordered" evidence="2">
    <location>
        <begin position="1"/>
        <end position="107"/>
    </location>
</feature>
<evidence type="ECO:0000256" key="1">
    <source>
        <dbReference type="SAM" id="Coils"/>
    </source>
</evidence>
<feature type="region of interest" description="Disordered" evidence="2">
    <location>
        <begin position="525"/>
        <end position="550"/>
    </location>
</feature>
<dbReference type="GO" id="GO:0000793">
    <property type="term" value="C:condensed chromosome"/>
    <property type="evidence" value="ECO:0007669"/>
    <property type="project" value="TreeGrafter"/>
</dbReference>
<feature type="compositionally biased region" description="Basic and acidic residues" evidence="2">
    <location>
        <begin position="593"/>
        <end position="610"/>
    </location>
</feature>
<feature type="region of interest" description="Disordered" evidence="2">
    <location>
        <begin position="586"/>
        <end position="613"/>
    </location>
</feature>
<feature type="coiled-coil region" evidence="1">
    <location>
        <begin position="1329"/>
        <end position="1433"/>
    </location>
</feature>
<keyword evidence="4" id="KW-1185">Reference proteome</keyword>
<feature type="coiled-coil region" evidence="1">
    <location>
        <begin position="1817"/>
        <end position="1883"/>
    </location>
</feature>
<feature type="region of interest" description="Disordered" evidence="2">
    <location>
        <begin position="1048"/>
        <end position="1072"/>
    </location>
</feature>
<name>K0TA97_THAOC</name>
<feature type="coiled-coil region" evidence="1">
    <location>
        <begin position="1680"/>
        <end position="1781"/>
    </location>
</feature>
<evidence type="ECO:0000256" key="2">
    <source>
        <dbReference type="SAM" id="MobiDB-lite"/>
    </source>
</evidence>
<feature type="coiled-coil region" evidence="1">
    <location>
        <begin position="2698"/>
        <end position="2746"/>
    </location>
</feature>
<feature type="coiled-coil region" evidence="1">
    <location>
        <begin position="2782"/>
        <end position="2830"/>
    </location>
</feature>
<dbReference type="PANTHER" id="PTHR43941:SF1">
    <property type="entry name" value="STRUCTURAL MAINTENANCE OF CHROMOSOMES PROTEIN 2"/>
    <property type="match status" value="1"/>
</dbReference>
<feature type="compositionally biased region" description="Low complexity" evidence="2">
    <location>
        <begin position="59"/>
        <end position="74"/>
    </location>
</feature>
<evidence type="ECO:0000313" key="4">
    <source>
        <dbReference type="Proteomes" id="UP000266841"/>
    </source>
</evidence>
<feature type="region of interest" description="Disordered" evidence="2">
    <location>
        <begin position="381"/>
        <end position="418"/>
    </location>
</feature>
<feature type="compositionally biased region" description="Basic and acidic residues" evidence="2">
    <location>
        <begin position="2436"/>
        <end position="2445"/>
    </location>
</feature>
<dbReference type="GO" id="GO:0003682">
    <property type="term" value="F:chromatin binding"/>
    <property type="evidence" value="ECO:0007669"/>
    <property type="project" value="TreeGrafter"/>
</dbReference>
<feature type="region of interest" description="Disordered" evidence="2">
    <location>
        <begin position="2433"/>
        <end position="2457"/>
    </location>
</feature>
<gene>
    <name evidence="3" type="ORF">THAOC_11510</name>
</gene>
<feature type="coiled-coil region" evidence="1">
    <location>
        <begin position="711"/>
        <end position="872"/>
    </location>
</feature>
<organism evidence="3 4">
    <name type="scientific">Thalassiosira oceanica</name>
    <name type="common">Marine diatom</name>
    <dbReference type="NCBI Taxonomy" id="159749"/>
    <lineage>
        <taxon>Eukaryota</taxon>
        <taxon>Sar</taxon>
        <taxon>Stramenopiles</taxon>
        <taxon>Ochrophyta</taxon>
        <taxon>Bacillariophyta</taxon>
        <taxon>Coscinodiscophyceae</taxon>
        <taxon>Thalassiosirophycidae</taxon>
        <taxon>Thalassiosirales</taxon>
        <taxon>Thalassiosiraceae</taxon>
        <taxon>Thalassiosira</taxon>
    </lineage>
</organism>
<feature type="compositionally biased region" description="Low complexity" evidence="2">
    <location>
        <begin position="340"/>
        <end position="356"/>
    </location>
</feature>
<evidence type="ECO:0008006" key="5">
    <source>
        <dbReference type="Google" id="ProtNLM"/>
    </source>
</evidence>
<feature type="compositionally biased region" description="Polar residues" evidence="2">
    <location>
        <begin position="96"/>
        <end position="107"/>
    </location>
</feature>
<dbReference type="InterPro" id="IPR036034">
    <property type="entry name" value="PDZ_sf"/>
</dbReference>
<protein>
    <recommendedName>
        <fullName evidence="5">PDZ domain-containing protein</fullName>
    </recommendedName>
</protein>
<proteinExistence type="predicted"/>
<feature type="region of interest" description="Disordered" evidence="2">
    <location>
        <begin position="119"/>
        <end position="158"/>
    </location>
</feature>
<reference evidence="3 4" key="1">
    <citation type="journal article" date="2012" name="Genome Biol.">
        <title>Genome and low-iron response of an oceanic diatom adapted to chronic iron limitation.</title>
        <authorList>
            <person name="Lommer M."/>
            <person name="Specht M."/>
            <person name="Roy A.S."/>
            <person name="Kraemer L."/>
            <person name="Andreson R."/>
            <person name="Gutowska M.A."/>
            <person name="Wolf J."/>
            <person name="Bergner S.V."/>
            <person name="Schilhabel M.B."/>
            <person name="Klostermeier U.C."/>
            <person name="Beiko R.G."/>
            <person name="Rosenstiel P."/>
            <person name="Hippler M."/>
            <person name="Laroche J."/>
        </authorList>
    </citation>
    <scope>NUCLEOTIDE SEQUENCE [LARGE SCALE GENOMIC DNA]</scope>
    <source>
        <strain evidence="3 4">CCMP1005</strain>
    </source>
</reference>
<sequence length="3232" mass="357539">ERTTPAGGDATPRGALSGVRWDDRVAGRPASARRVGTNLADRFNSPSVANDRGARASDSKVAVSGVASVSSPRSNAWDRPLTATLSADRKPAGITSEGSGYPSQQLRFSGRPAEVLSPSYAERVSAAETRPSPAAPSNSRPSPLLSASPATSSPATASAAHLIDSASSASPRSLGPSEYAMRFPPGPIRLGLEAVTAASGRPTGCSVSRVPADLDVRPDEGTAAGATVQANDLVVSVNGVPVLSRKFDVIADLLRRLESEEKVIVFRSIEKVWKSQFQRKTMRNVRSGRRVATALDEGAMEEGGLQTWVETPTQVEVRRRGRGQRTAVRSAEGKENNKLENISEAASSANPASTPTPKRTSGGEAAAASSPFVFSPSNVRMMSASHPASPEVQTAKRSNAGRVPQTTPGSAVGKARSGSIADEIGRALAGTPGSEFERSLRLKKGVLEELREVHLELERLRSEVAERDGRIDSLKVEVSSKDEDARGLRGKLYQAYRGEMSSGKDTTDLARERDEARKELESAKARIDELERHSKESVAEKDRRLADREKSSQLKQVEIARLRMSLKEAEKRESQLRSKLDGLTSALSDANDDASKTSKLISDERARSARQDAATNRRVVELERLLSEETDKHATCRAELADEKESARVSAKRAAKLEKERDEAVQRLEKERASFEERERRGKATKVCVCAGKGCSFDCVFLIICCVNSCKARHMSEMKALAGRLDETKAEASKSEAKLRAEHDGRDELASRLGEANDTIKSIEGERNKAKEECDRLKTSVDELRSSVDSLETEKASLADQVRKLEAESSEAKSLQSEAVVRLIDARDELSSVRTSKDGEIDILKQTLRSAEAKLKSELEVSSNEVAAARAESDSLRDANGRLEGRCREGEASFASVNADLDECKRQLSERDEEAKSLKEERASMEDLLSRRKKDHEQARAEADEAQTLLVSLNSDYERCRSELGRAEEELRILEAERADTRAQLEERATKLDQAEAVAGEARSRQASLNMHLEGCKNELARRNEELTSLRSERDAIRELLDARTRALEQAKAQSSEEQSKHSSVVADLENSKNQLVERSKELERAKIEASEETSRLVAEVDASRAVCEDLRSKLGSAETLLDRGDGEIDALAQECEALESELETARARLSEAQTDVSKQSEEIEKLVSARYDALSLQEKSSAMLASKEAVIDSFRVKTGCLEGEVSDLASRLEESQSELSETRGQRAGLASKLRDAETLIAGKQAAIESLRSERDRAVSALSSAEGKYSSLLADHEAVISSRDAAYNEKDRLGRELAANHAVLDELNARIDELTDSQTSSAKDFVDKLEASQNEAVRFKLQCVELQRRLDSADSRAMNLSSDMEGLARVKADIETKLLETSAELEKSTAELSRENAAKRQAEDEIRDLINTKDNLKASVDSLSSKLQSKQHDFDALKECKRGLAETVTAMEDAQATIRAGHNREVAELSGLLDKVQEELDQSKNIRVELESELKRTESDLREKNVMIEELHEKRAELEGQIGRLDVALRNSSQTIEALASDLESAENAKDALLSEKEASREKLRTKQVEAENLADRVTGLTEQVRMMADSQTASMNEILNKLDDAQRDAGQSKAICAELKSKLQTAEKLRIDLNEEAEIARARCCQLEQDVKDLMESAESSKSIISEQQTEMTMMSETATSLESERNDLIATVDKLSSDANLSQSQIDQLKNEVEGLSEQLLSAKDDLRSTTTHYADEIKAIEMELKSLSSIVEENEDEIERLNSELESACNLVNTKTSELEDASTERERLMGHIQDLTSSLISANQSSSGQNGRNEELRSELDVAVNQISALSREVDDLKLSIENQKSQIEELEESKSQLVAQHENEVSKLRDYVESSRQELHQAVAIRDDLRSELQTSQDLLTERRVQIQRLLHECESLKTQVNRLNIALENSDEMTSTRRDESQALSLELTEMTSQIRSLHADIESKDESIGKLNESVSELQSAADKHKEEQLSLQLELDASKGSLGDAEEQCTLLTSTLRSMEDENALLIKEHALLKATVSTITNDLSQSQRNGEGQAARQNELEQSLAAKEHDIKSLVAQREKLLASNAVLSSKVKSLEVDSRRKSLSAQVTESQNITERRDLENLRAGDRLKVVQLSSKVDALEASLRSKETDLSRLADEKEELIAKLDADGVISSQLDESKRQLEEERTLSTNLASKLESLSASLSSREGEIYNLKHDIVCAEERVASLMSRGRIAEDSLKSKLSAQSLNHEELRKEFQERINDLTEDRDRIRGELQESLVSLAEAESTMAQRQKDVEELSTKVAQLARDKSSLQEKYDLKSSELKSIETRAAEDDSHRRKVQMLEDEVQAQKLLNSNLAARLKMEKVLDRRDATLSKMIDTVSSLRATTEHDESSNLNDELSELKIMLKSREVKIEQLSSDLSRSQENLRKLRDSASSEASELTKSLEEKLSEATSKFEEQRSSFKSEWTNFQQVLQELIACMKHEDGGDSIGRLPDLGDQMSTLFSLVQSKEEHLVRVQTELAQLKSVRDTRATELDAILDSIRLEDHSAFFASNTAEHDEYLNKIESDLRDLCIVLGVPTGLQRDGTADQSQFGTIIALIHALRLFVSNFVAQMDSKLNDSRDALDSINDSQEYQTAVGDFLSDIDEARERVLDIGARLEEETLCRKNSEQRVLDGEEALLAAKETISILQKEAQAKSITIENLQDEINDTKRSIADHEEGMARLQDRIVASEESAQASDSACKITGDELASVKQERDELVSLVESKSLLVTNLESQLAQSRCQLLKLEQKSQHMQIQLQSAQDLASELNLMVAKKNEEVASKEESILDLRYQVDHLSSRINDWQAPFEGVSSPTDAAKIVSEASKRSSQIAHLEGIISELQKAHAQQLSMNAAMIDGLESEYDQLSQDKESIMRELDTTLASLQVMRESKAGVENGTEERINELKLQLEAKVNDMNRLESTCSDLRQQLDSSESKCNAIISALCDLAKVAAAYSSKCGTPPGSFNPPSSSWSVCIETVAQTIETLSASNQGLELDVVRLQDEISSLENRIKCVDSNMITPKAKGRSVVTLDLASQHSILLVDLANMKNTLKQVMCSPKLTPIKSNSDLDDDIYSDLLRAHEQVEELTAKVVSLEDKVNRAEQADHQLDDSENGQMRLAGARMLNTFVQRHEKQALQQSLVTWSSQSSRSRHLDIVKEMARELNRTRRAVLALKKSNVDAC</sequence>
<feature type="coiled-coil region" evidence="1">
    <location>
        <begin position="3034"/>
        <end position="3068"/>
    </location>
</feature>
<dbReference type="Proteomes" id="UP000266841">
    <property type="component" value="Unassembled WGS sequence"/>
</dbReference>
<accession>K0TA97</accession>
<feature type="coiled-coil region" evidence="1">
    <location>
        <begin position="1975"/>
        <end position="2030"/>
    </location>
</feature>
<feature type="non-terminal residue" evidence="3">
    <location>
        <position position="1"/>
    </location>
</feature>
<dbReference type="SUPFAM" id="SSF50156">
    <property type="entry name" value="PDZ domain-like"/>
    <property type="match status" value="1"/>
</dbReference>
<dbReference type="OrthoDB" id="2441647at2759"/>
<feature type="coiled-coil region" evidence="1">
    <location>
        <begin position="2256"/>
        <end position="2325"/>
    </location>
</feature>
<feature type="coiled-coil region" evidence="1">
    <location>
        <begin position="3128"/>
        <end position="3155"/>
    </location>
</feature>
<dbReference type="PANTHER" id="PTHR43941">
    <property type="entry name" value="STRUCTURAL MAINTENANCE OF CHROMOSOMES PROTEIN 2"/>
    <property type="match status" value="1"/>
</dbReference>
<feature type="coiled-coil region" evidence="1">
    <location>
        <begin position="443"/>
        <end position="477"/>
    </location>
</feature>
<dbReference type="EMBL" id="AGNL01013085">
    <property type="protein sequence ID" value="EJK67452.1"/>
    <property type="molecule type" value="Genomic_DNA"/>
</dbReference>